<dbReference type="Proteomes" id="UP000181997">
    <property type="component" value="Unassembled WGS sequence"/>
</dbReference>
<dbReference type="EMBL" id="FMAU01000003">
    <property type="protein sequence ID" value="SCC14270.1"/>
    <property type="molecule type" value="Genomic_DNA"/>
</dbReference>
<reference evidence="3" key="1">
    <citation type="submission" date="2016-08" db="EMBL/GenBank/DDBJ databases">
        <authorList>
            <person name="Varghese N."/>
            <person name="Submissions Spin"/>
        </authorList>
    </citation>
    <scope>NUCLEOTIDE SEQUENCE [LARGE SCALE GENOMIC DNA]</scope>
    <source>
        <strain evidence="3">SGD-1123</strain>
    </source>
</reference>
<dbReference type="OrthoDB" id="2456192at2"/>
<keyword evidence="1" id="KW-0812">Transmembrane</keyword>
<evidence type="ECO:0000313" key="3">
    <source>
        <dbReference type="Proteomes" id="UP000181997"/>
    </source>
</evidence>
<dbReference type="AlphaFoldDB" id="A0A0V8HGI3"/>
<organism evidence="2 3">
    <name type="scientific">[Bacillus] enclensis</name>
    <dbReference type="NCBI Taxonomy" id="1402860"/>
    <lineage>
        <taxon>Bacteria</taxon>
        <taxon>Bacillati</taxon>
        <taxon>Bacillota</taxon>
        <taxon>Bacilli</taxon>
        <taxon>Bacillales</taxon>
        <taxon>Bacillaceae</taxon>
        <taxon>Rossellomorea</taxon>
    </lineage>
</organism>
<keyword evidence="3" id="KW-1185">Reference proteome</keyword>
<keyword evidence="1" id="KW-1133">Transmembrane helix</keyword>
<evidence type="ECO:0000256" key="1">
    <source>
        <dbReference type="SAM" id="Phobius"/>
    </source>
</evidence>
<evidence type="ECO:0000313" key="2">
    <source>
        <dbReference type="EMBL" id="SCC14270.1"/>
    </source>
</evidence>
<keyword evidence="1" id="KW-0472">Membrane</keyword>
<accession>A0A0V8HGI3</accession>
<protein>
    <recommendedName>
        <fullName evidence="4">ATP-dependent Lon protease</fullName>
    </recommendedName>
</protein>
<feature type="transmembrane region" description="Helical" evidence="1">
    <location>
        <begin position="28"/>
        <end position="45"/>
    </location>
</feature>
<gene>
    <name evidence="2" type="ORF">GA0061094_2654</name>
</gene>
<sequence length="86" mass="9849">MYLILSIFLASLLGIILFVTGPFYGGVLAFGIIAGSLFRGLYLLNDIHRRVSMQMPKLDKAGEAYENYLREKENDDQRSQHEKRPE</sequence>
<evidence type="ECO:0008006" key="4">
    <source>
        <dbReference type="Google" id="ProtNLM"/>
    </source>
</evidence>
<name>A0A0V8HGI3_9BACI</name>
<proteinExistence type="predicted"/>